<evidence type="ECO:0000313" key="2">
    <source>
        <dbReference type="Proteomes" id="UP000233350"/>
    </source>
</evidence>
<keyword evidence="2" id="KW-1185">Reference proteome</keyword>
<reference evidence="1 2" key="1">
    <citation type="submission" date="2016-07" db="EMBL/GenBank/DDBJ databases">
        <title>Detection of Helicobacter winghamensis from caecal content of red fox (Vulpes vulpes).</title>
        <authorList>
            <person name="Zanoni R.G."/>
            <person name="Florio D."/>
            <person name="Caffara M."/>
            <person name="Renzi M."/>
            <person name="Parisi A."/>
            <person name="Pasquali F."/>
            <person name="Manfreda G."/>
        </authorList>
    </citation>
    <scope>NUCLEOTIDE SEQUENCE [LARGE SCALE GENOMIC DNA]</scope>
    <source>
        <strain evidence="1 2">295_13</strain>
    </source>
</reference>
<accession>A0A2N3PJT4</accession>
<dbReference type="SUPFAM" id="SSF63418">
    <property type="entry name" value="MurE/MurF N-terminal domain"/>
    <property type="match status" value="1"/>
</dbReference>
<dbReference type="STRING" id="556267.HWAG_01089"/>
<sequence>MKGIQIGVNEIVEIAFGTLLNKPSISFFHQICDESSSVRKGDLFIATNKESAQAQKDIEEAIEKGAFGILFSGNIAMSDKEVAWISVEDLEQSLMRILRHYLLINNKILFLLHKEEYEIATQIIAHKKTLGYFCGSLSGLIHKVIESDAAFFLYCNTNLDLSIFPKNQQEIKMLSQEKIDDKKLPFDLNSYSLFGIKLFYKSVDYEIPLPKLFIQPLARVLEFCENYSINVQLENFSTLSIFKPIYLDERGVIAKPGTTNKVLLACQDSKIYEQYLAYFKMYAKWAYLTLFVPEIYRELYAPFAKVTSYSNQTELFSMLIDEKYNFALILGIDTHALETQFTNQVTETNLFDYTKD</sequence>
<proteinExistence type="predicted"/>
<dbReference type="RefSeq" id="WP_180322742.1">
    <property type="nucleotide sequence ID" value="NZ_CP063087.1"/>
</dbReference>
<dbReference type="AlphaFoldDB" id="A0A2N3PJT4"/>
<dbReference type="GeneID" id="78825447"/>
<dbReference type="Gene3D" id="3.40.1390.10">
    <property type="entry name" value="MurE/MurF, N-terminal domain"/>
    <property type="match status" value="1"/>
</dbReference>
<organism evidence="1 2">
    <name type="scientific">Helicobacter winghamensis</name>
    <dbReference type="NCBI Taxonomy" id="157268"/>
    <lineage>
        <taxon>Bacteria</taxon>
        <taxon>Pseudomonadati</taxon>
        <taxon>Campylobacterota</taxon>
        <taxon>Epsilonproteobacteria</taxon>
        <taxon>Campylobacterales</taxon>
        <taxon>Helicobacteraceae</taxon>
        <taxon>Helicobacter</taxon>
    </lineage>
</organism>
<protein>
    <recommendedName>
        <fullName evidence="3">Ferrochelatase</fullName>
    </recommendedName>
</protein>
<name>A0A2N3PJT4_9HELI</name>
<dbReference type="Proteomes" id="UP000233350">
    <property type="component" value="Unassembled WGS sequence"/>
</dbReference>
<comment type="caution">
    <text evidence="1">The sequence shown here is derived from an EMBL/GenBank/DDBJ whole genome shotgun (WGS) entry which is preliminary data.</text>
</comment>
<evidence type="ECO:0008006" key="3">
    <source>
        <dbReference type="Google" id="ProtNLM"/>
    </source>
</evidence>
<evidence type="ECO:0000313" key="1">
    <source>
        <dbReference type="EMBL" id="PKT81452.1"/>
    </source>
</evidence>
<dbReference type="InterPro" id="IPR035911">
    <property type="entry name" value="MurE/MurF_N"/>
</dbReference>
<dbReference type="EMBL" id="MBPK01000022">
    <property type="protein sequence ID" value="PKT81452.1"/>
    <property type="molecule type" value="Genomic_DNA"/>
</dbReference>
<gene>
    <name evidence="1" type="ORF">BCM31_07260</name>
</gene>